<reference evidence="12 13" key="1">
    <citation type="submission" date="2014-08" db="EMBL/GenBank/DDBJ databases">
        <title>Porphyromonas canoris strain:OH2762 Genome sequencing.</title>
        <authorList>
            <person name="Wallis C."/>
            <person name="Deusch O."/>
            <person name="O'Flynn C."/>
            <person name="Davis I."/>
            <person name="Jospin G."/>
            <person name="Darling A.E."/>
            <person name="Coil D.A."/>
            <person name="Alexiev A."/>
            <person name="Horsfall A."/>
            <person name="Kirkwood N."/>
            <person name="Harris S."/>
            <person name="Eisen J.A."/>
        </authorList>
    </citation>
    <scope>NUCLEOTIDE SEQUENCE [LARGE SCALE GENOMIC DNA]</scope>
    <source>
        <strain evidence="13">COT-108 OH2762</strain>
    </source>
</reference>
<name>A0ABR4XLA7_9PORP</name>
<dbReference type="Pfam" id="PF03054">
    <property type="entry name" value="tRNA_Me_trans"/>
    <property type="match status" value="1"/>
</dbReference>
<dbReference type="Gene3D" id="2.30.30.280">
    <property type="entry name" value="Adenine nucleotide alpha hydrolases-like domains"/>
    <property type="match status" value="1"/>
</dbReference>
<dbReference type="InterPro" id="IPR014729">
    <property type="entry name" value="Rossmann-like_a/b/a_fold"/>
</dbReference>
<dbReference type="Pfam" id="PF20259">
    <property type="entry name" value="tRNA_Me_trans_M"/>
    <property type="match status" value="1"/>
</dbReference>
<feature type="domain" description="tRNA-specific 2-thiouridylase MnmA-like C-terminal" evidence="10">
    <location>
        <begin position="296"/>
        <end position="358"/>
    </location>
</feature>
<keyword evidence="7" id="KW-0694">RNA-binding</keyword>
<evidence type="ECO:0000256" key="2">
    <source>
        <dbReference type="ARBA" id="ARBA00022555"/>
    </source>
</evidence>
<dbReference type="SUPFAM" id="SSF52402">
    <property type="entry name" value="Adenine nucleotide alpha hydrolases-like"/>
    <property type="match status" value="1"/>
</dbReference>
<dbReference type="EMBL" id="JQZV01000013">
    <property type="protein sequence ID" value="KGN92249.1"/>
    <property type="molecule type" value="Genomic_DNA"/>
</dbReference>
<keyword evidence="8" id="KW-1015">Disulfide bond</keyword>
<evidence type="ECO:0000256" key="6">
    <source>
        <dbReference type="ARBA" id="ARBA00022840"/>
    </source>
</evidence>
<comment type="caution">
    <text evidence="12">The sequence shown here is derived from an EMBL/GenBank/DDBJ whole genome shotgun (WGS) entry which is preliminary data.</text>
</comment>
<keyword evidence="13" id="KW-1185">Reference proteome</keyword>
<keyword evidence="3" id="KW-0808">Transferase</keyword>
<dbReference type="InterPro" id="IPR046885">
    <property type="entry name" value="MnmA-like_C"/>
</dbReference>
<dbReference type="InterPro" id="IPR046884">
    <property type="entry name" value="MnmA-like_central"/>
</dbReference>
<evidence type="ECO:0000259" key="11">
    <source>
        <dbReference type="Pfam" id="PF20259"/>
    </source>
</evidence>
<evidence type="ECO:0000256" key="5">
    <source>
        <dbReference type="ARBA" id="ARBA00022741"/>
    </source>
</evidence>
<evidence type="ECO:0000313" key="13">
    <source>
        <dbReference type="Proteomes" id="UP000030101"/>
    </source>
</evidence>
<dbReference type="InterPro" id="IPR051305">
    <property type="entry name" value="tRNA_2-thiouridylase_MnmA"/>
</dbReference>
<keyword evidence="4" id="KW-0819">tRNA processing</keyword>
<protein>
    <recommendedName>
        <fullName evidence="1">tRNA-uridine 2-sulfurtransferase</fullName>
        <ecNumber evidence="1">2.8.1.13</ecNumber>
    </recommendedName>
</protein>
<dbReference type="InterPro" id="IPR023382">
    <property type="entry name" value="MnmA-like_central_sf"/>
</dbReference>
<accession>A0ABR4XLA7</accession>
<keyword evidence="5" id="KW-0547">Nucleotide-binding</keyword>
<proteinExistence type="predicted"/>
<feature type="domain" description="tRNA-specific 2-thiouridylase MnmA-like central" evidence="11">
    <location>
        <begin position="206"/>
        <end position="269"/>
    </location>
</feature>
<dbReference type="PANTHER" id="PTHR43052:SF1">
    <property type="entry name" value="TRNA-5-TAURINOMETHYLURIDINE 2-SULFURTRANSFERASE"/>
    <property type="match status" value="1"/>
</dbReference>
<dbReference type="Pfam" id="PF20258">
    <property type="entry name" value="tRNA_Me_trans_C"/>
    <property type="match status" value="1"/>
</dbReference>
<dbReference type="CDD" id="cd01998">
    <property type="entry name" value="MnmA_TRMU-like"/>
    <property type="match status" value="1"/>
</dbReference>
<dbReference type="EC" id="2.8.1.13" evidence="1"/>
<evidence type="ECO:0000256" key="8">
    <source>
        <dbReference type="ARBA" id="ARBA00023157"/>
    </source>
</evidence>
<keyword evidence="2" id="KW-0820">tRNA-binding</keyword>
<evidence type="ECO:0000259" key="10">
    <source>
        <dbReference type="Pfam" id="PF20258"/>
    </source>
</evidence>
<sequence length="365" mass="41098">MILSPNSSVAALISGGVDSSVALHLLCEAGFRPHLFYIQIGMKESGFLDCPSEEDIEMANWLSRHYNLPLEKVSLHKEYWDYVVSYTLETVKAGLTPHPDMMCNKLIKFGFFNTYWGKNFDAIATGHYADKVIIDGIHHLATAVDPVKDQTDFLAQISYEQLCKAYFPLGRLPKKEVRQIAEKEGLVTAHRKDSQGICFLGKINYNDFLRQYLGEKPGKIVDIDTGAVLGEHKGYWFHTIGQRKGLGLSGGPWFVVRKEVEENTIFVSRGYDPDLQYGNIVDMNEVNFISISPFPEESDSIPITFKVRHTPEFTSGTLIKEDGFYRVYSRERIQGIAPGQYCTLYSQDAKLCYGSGMIIGGAMKE</sequence>
<dbReference type="NCBIfam" id="TIGR00420">
    <property type="entry name" value="trmU"/>
    <property type="match status" value="1"/>
</dbReference>
<dbReference type="RefSeq" id="WP_036792460.1">
    <property type="nucleotide sequence ID" value="NZ_JQZV01000013.1"/>
</dbReference>
<dbReference type="Gene3D" id="3.40.50.620">
    <property type="entry name" value="HUPs"/>
    <property type="match status" value="1"/>
</dbReference>
<dbReference type="InterPro" id="IPR004506">
    <property type="entry name" value="MnmA-like"/>
</dbReference>
<organism evidence="12 13">
    <name type="scientific">Porphyromonas canoris</name>
    <dbReference type="NCBI Taxonomy" id="36875"/>
    <lineage>
        <taxon>Bacteria</taxon>
        <taxon>Pseudomonadati</taxon>
        <taxon>Bacteroidota</taxon>
        <taxon>Bacteroidia</taxon>
        <taxon>Bacteroidales</taxon>
        <taxon>Porphyromonadaceae</taxon>
        <taxon>Porphyromonas</taxon>
    </lineage>
</organism>
<evidence type="ECO:0000256" key="4">
    <source>
        <dbReference type="ARBA" id="ARBA00022694"/>
    </source>
</evidence>
<evidence type="ECO:0000256" key="1">
    <source>
        <dbReference type="ARBA" id="ARBA00011949"/>
    </source>
</evidence>
<evidence type="ECO:0000313" key="12">
    <source>
        <dbReference type="EMBL" id="KGN92249.1"/>
    </source>
</evidence>
<gene>
    <name evidence="12" type="ORF">HQ43_09570</name>
</gene>
<dbReference type="Gene3D" id="2.40.30.10">
    <property type="entry name" value="Translation factors"/>
    <property type="match status" value="1"/>
</dbReference>
<evidence type="ECO:0000256" key="3">
    <source>
        <dbReference type="ARBA" id="ARBA00022679"/>
    </source>
</evidence>
<dbReference type="Proteomes" id="UP000030101">
    <property type="component" value="Unassembled WGS sequence"/>
</dbReference>
<evidence type="ECO:0000256" key="9">
    <source>
        <dbReference type="ARBA" id="ARBA00051542"/>
    </source>
</evidence>
<comment type="catalytic activity">
    <reaction evidence="9">
        <text>S-sulfanyl-L-cysteinyl-[protein] + uridine(34) in tRNA + AH2 + ATP = 2-thiouridine(34) in tRNA + L-cysteinyl-[protein] + A + AMP + diphosphate + H(+)</text>
        <dbReference type="Rhea" id="RHEA:47032"/>
        <dbReference type="Rhea" id="RHEA-COMP:10131"/>
        <dbReference type="Rhea" id="RHEA-COMP:11726"/>
        <dbReference type="Rhea" id="RHEA-COMP:11727"/>
        <dbReference type="Rhea" id="RHEA-COMP:11728"/>
        <dbReference type="ChEBI" id="CHEBI:13193"/>
        <dbReference type="ChEBI" id="CHEBI:15378"/>
        <dbReference type="ChEBI" id="CHEBI:17499"/>
        <dbReference type="ChEBI" id="CHEBI:29950"/>
        <dbReference type="ChEBI" id="CHEBI:30616"/>
        <dbReference type="ChEBI" id="CHEBI:33019"/>
        <dbReference type="ChEBI" id="CHEBI:61963"/>
        <dbReference type="ChEBI" id="CHEBI:65315"/>
        <dbReference type="ChEBI" id="CHEBI:87170"/>
        <dbReference type="ChEBI" id="CHEBI:456215"/>
        <dbReference type="EC" id="2.8.1.13"/>
    </reaction>
</comment>
<dbReference type="NCBIfam" id="NF001138">
    <property type="entry name" value="PRK00143.1"/>
    <property type="match status" value="1"/>
</dbReference>
<dbReference type="PANTHER" id="PTHR43052">
    <property type="match status" value="1"/>
</dbReference>
<keyword evidence="6" id="KW-0067">ATP-binding</keyword>
<evidence type="ECO:0000256" key="7">
    <source>
        <dbReference type="ARBA" id="ARBA00022884"/>
    </source>
</evidence>